<dbReference type="CDD" id="cd06558">
    <property type="entry name" value="crotonase-like"/>
    <property type="match status" value="1"/>
</dbReference>
<dbReference type="InterPro" id="IPR014748">
    <property type="entry name" value="Enoyl-CoA_hydra_C"/>
</dbReference>
<comment type="similarity">
    <text evidence="1 2">Belongs to the enoyl-CoA hydratase/isomerase family.</text>
</comment>
<dbReference type="Pfam" id="PF00378">
    <property type="entry name" value="ECH_1"/>
    <property type="match status" value="1"/>
</dbReference>
<accession>A0AA97AR42</accession>
<dbReference type="GO" id="GO:0003824">
    <property type="term" value="F:catalytic activity"/>
    <property type="evidence" value="ECO:0007669"/>
    <property type="project" value="InterPro"/>
</dbReference>
<gene>
    <name evidence="3" type="ORF">HJG54_19170</name>
</gene>
<evidence type="ECO:0000256" key="2">
    <source>
        <dbReference type="RuleBase" id="RU003707"/>
    </source>
</evidence>
<dbReference type="InterPro" id="IPR001753">
    <property type="entry name" value="Enoyl-CoA_hydra/iso"/>
</dbReference>
<protein>
    <submittedName>
        <fullName evidence="3">Enoyl-CoA hydratase/isomerase family protein</fullName>
    </submittedName>
</protein>
<dbReference type="InterPro" id="IPR018376">
    <property type="entry name" value="Enoyl-CoA_hyd/isom_CS"/>
</dbReference>
<organism evidence="3">
    <name type="scientific">Leptolyngbya sp. NK1-12</name>
    <dbReference type="NCBI Taxonomy" id="2547451"/>
    <lineage>
        <taxon>Bacteria</taxon>
        <taxon>Bacillati</taxon>
        <taxon>Cyanobacteriota</taxon>
        <taxon>Cyanophyceae</taxon>
        <taxon>Leptolyngbyales</taxon>
        <taxon>Leptolyngbyaceae</taxon>
        <taxon>Leptolyngbya group</taxon>
        <taxon>Leptolyngbya</taxon>
    </lineage>
</organism>
<evidence type="ECO:0000256" key="1">
    <source>
        <dbReference type="ARBA" id="ARBA00005254"/>
    </source>
</evidence>
<dbReference type="PANTHER" id="PTHR43802:SF1">
    <property type="entry name" value="IP11341P-RELATED"/>
    <property type="match status" value="1"/>
</dbReference>
<dbReference type="Gene3D" id="3.90.226.10">
    <property type="entry name" value="2-enoyl-CoA Hydratase, Chain A, domain 1"/>
    <property type="match status" value="1"/>
</dbReference>
<dbReference type="PROSITE" id="PS00166">
    <property type="entry name" value="ENOYL_COA_HYDRATASE"/>
    <property type="match status" value="1"/>
</dbReference>
<dbReference type="RefSeq" id="WP_316430717.1">
    <property type="nucleotide sequence ID" value="NZ_CP053586.1"/>
</dbReference>
<dbReference type="AlphaFoldDB" id="A0AA97AR42"/>
<dbReference type="EMBL" id="CP053586">
    <property type="protein sequence ID" value="WNZ24753.1"/>
    <property type="molecule type" value="Genomic_DNA"/>
</dbReference>
<evidence type="ECO:0000313" key="3">
    <source>
        <dbReference type="EMBL" id="WNZ24753.1"/>
    </source>
</evidence>
<name>A0AA97AR42_9CYAN</name>
<dbReference type="SUPFAM" id="SSF52096">
    <property type="entry name" value="ClpP/crotonase"/>
    <property type="match status" value="1"/>
</dbReference>
<dbReference type="Gene3D" id="1.10.12.10">
    <property type="entry name" value="Lyase 2-enoyl-coa Hydratase, Chain A, domain 2"/>
    <property type="match status" value="1"/>
</dbReference>
<proteinExistence type="inferred from homology"/>
<reference evidence="3" key="1">
    <citation type="submission" date="2020-05" db="EMBL/GenBank/DDBJ databases">
        <authorList>
            <person name="Zhu T."/>
            <person name="Keshari N."/>
            <person name="Lu X."/>
        </authorList>
    </citation>
    <scope>NUCLEOTIDE SEQUENCE</scope>
    <source>
        <strain evidence="3">NK1-12</strain>
    </source>
</reference>
<dbReference type="InterPro" id="IPR029045">
    <property type="entry name" value="ClpP/crotonase-like_dom_sf"/>
</dbReference>
<dbReference type="PANTHER" id="PTHR43802">
    <property type="entry name" value="ENOYL-COA HYDRATASE"/>
    <property type="match status" value="1"/>
</dbReference>
<sequence length="276" mass="29452">MSYSTPATDEVSSSDSVTAALLFYVHNHILYLTLNRPSVLNAIDLAMAIALHHLLAQARANQTIRAIVITGSGRAFCAGGDLKFAMAANPDTPGDSFLVLTEVLHRCIEEICTMPKPVIAAINGAAAGAGLFLALACDLRVMANTAYLKQSNTSYGLSLPAGGTFTLPRLVGMGRALEIVMLDDPIPAARAYELGLVNRVVEASSLIEQAQSLAERVAQMPVGVLGRVKQLMNQSCYNTLNQQLHLEQQAIAISANSSEGREGISAFIQKRRPAYI</sequence>